<sequence length="118" mass="13558">MLDVIKSLDRITWNTEHHYAHIAAQHDFIRAWAIQFEMGYTDFRVVQMALQLDGGHHDLLARFAAAYDKVYDYEYAFVAGGLDGFNKQFGSQLDDYKTAADDLLKIVDEIRQINGTVK</sequence>
<accession>A0A0R1YH55</accession>
<dbReference type="Proteomes" id="UP000051010">
    <property type="component" value="Unassembled WGS sequence"/>
</dbReference>
<comment type="caution">
    <text evidence="1">The sequence shown here is derived from an EMBL/GenBank/DDBJ whole genome shotgun (WGS) entry which is preliminary data.</text>
</comment>
<dbReference type="RefSeq" id="WP_054735923.1">
    <property type="nucleotide sequence ID" value="NZ_AZFZ01000057.1"/>
</dbReference>
<protein>
    <submittedName>
        <fullName evidence="1">Uncharacterized protein</fullName>
    </submittedName>
</protein>
<name>A0A0R1YH55_9LACO</name>
<evidence type="ECO:0000313" key="1">
    <source>
        <dbReference type="EMBL" id="KRM41629.1"/>
    </source>
</evidence>
<dbReference type="EMBL" id="AZFZ01000057">
    <property type="protein sequence ID" value="KRM41629.1"/>
    <property type="molecule type" value="Genomic_DNA"/>
</dbReference>
<evidence type="ECO:0000313" key="2">
    <source>
        <dbReference type="Proteomes" id="UP000051010"/>
    </source>
</evidence>
<reference evidence="1 2" key="1">
    <citation type="journal article" date="2015" name="Genome Announc.">
        <title>Expanding the biotechnology potential of lactobacilli through comparative genomics of 213 strains and associated genera.</title>
        <authorList>
            <person name="Sun Z."/>
            <person name="Harris H.M."/>
            <person name="McCann A."/>
            <person name="Guo C."/>
            <person name="Argimon S."/>
            <person name="Zhang W."/>
            <person name="Yang X."/>
            <person name="Jeffery I.B."/>
            <person name="Cooney J.C."/>
            <person name="Kagawa T.F."/>
            <person name="Liu W."/>
            <person name="Song Y."/>
            <person name="Salvetti E."/>
            <person name="Wrobel A."/>
            <person name="Rasinkangas P."/>
            <person name="Parkhill J."/>
            <person name="Rea M.C."/>
            <person name="O'Sullivan O."/>
            <person name="Ritari J."/>
            <person name="Douillard F.P."/>
            <person name="Paul Ross R."/>
            <person name="Yang R."/>
            <person name="Briner A.E."/>
            <person name="Felis G.E."/>
            <person name="de Vos W.M."/>
            <person name="Barrangou R."/>
            <person name="Klaenhammer T.R."/>
            <person name="Caufield P.W."/>
            <person name="Cui Y."/>
            <person name="Zhang H."/>
            <person name="O'Toole P.W."/>
        </authorList>
    </citation>
    <scope>NUCLEOTIDE SEQUENCE [LARGE SCALE GENOMIC DNA]</scope>
    <source>
        <strain evidence="1 2">DSM 18390</strain>
    </source>
</reference>
<dbReference type="AlphaFoldDB" id="A0A0R1YH55"/>
<proteinExistence type="predicted"/>
<organism evidence="1 2">
    <name type="scientific">Lentilactobacillus parafarraginis DSM 18390 = JCM 14109</name>
    <dbReference type="NCBI Taxonomy" id="1423786"/>
    <lineage>
        <taxon>Bacteria</taxon>
        <taxon>Bacillati</taxon>
        <taxon>Bacillota</taxon>
        <taxon>Bacilli</taxon>
        <taxon>Lactobacillales</taxon>
        <taxon>Lactobacillaceae</taxon>
        <taxon>Lentilactobacillus</taxon>
    </lineage>
</organism>
<dbReference type="PATRIC" id="fig|1423786.4.peg.2442"/>
<gene>
    <name evidence="1" type="ORF">FD47_GL002324</name>
</gene>